<reference evidence="2 3" key="1">
    <citation type="submission" date="2019-04" db="EMBL/GenBank/DDBJ databases">
        <authorList>
            <person name="Liu Q."/>
            <person name="Xin Y.-H."/>
        </authorList>
    </citation>
    <scope>NUCLEOTIDE SEQUENCE [LARGE SCALE GENOMIC DNA]</scope>
    <source>
        <strain evidence="2 3">AM23</strain>
    </source>
</reference>
<protein>
    <submittedName>
        <fullName evidence="2">Type II toxin-antitoxin system prevent-host-death family antitoxin</fullName>
    </submittedName>
</protein>
<evidence type="ECO:0000256" key="1">
    <source>
        <dbReference type="ARBA" id="ARBA00009981"/>
    </source>
</evidence>
<evidence type="ECO:0000313" key="3">
    <source>
        <dbReference type="Proteomes" id="UP000305233"/>
    </source>
</evidence>
<comment type="caution">
    <text evidence="2">The sequence shown here is derived from an EMBL/GenBank/DDBJ whole genome shotgun (WGS) entry which is preliminary data.</text>
</comment>
<dbReference type="RefSeq" id="WP_136454740.1">
    <property type="nucleotide sequence ID" value="NZ_SSWH01000008.1"/>
</dbReference>
<gene>
    <name evidence="2" type="ORF">E8P82_10610</name>
</gene>
<keyword evidence="3" id="KW-1185">Reference proteome</keyword>
<dbReference type="Gene3D" id="3.40.1620.10">
    <property type="entry name" value="YefM-like domain"/>
    <property type="match status" value="1"/>
</dbReference>
<dbReference type="SUPFAM" id="SSF143120">
    <property type="entry name" value="YefM-like"/>
    <property type="match status" value="1"/>
</dbReference>
<proteinExistence type="inferred from homology"/>
<accession>A0A4S5E3V6</accession>
<dbReference type="NCBIfam" id="TIGR01552">
    <property type="entry name" value="phd_fam"/>
    <property type="match status" value="1"/>
</dbReference>
<sequence length="92" mass="10259">MRTVTKRELNQNTAAVLGQVADSEDVVVTERGKPRWRVSTIRDQDSGLVRLEREGRYVPPATTPTPWPNRPGGPAYIDSQVDALLDEMRGDV</sequence>
<evidence type="ECO:0000313" key="2">
    <source>
        <dbReference type="EMBL" id="THJ66073.1"/>
    </source>
</evidence>
<dbReference type="EMBL" id="SSWH01000008">
    <property type="protein sequence ID" value="THJ66073.1"/>
    <property type="molecule type" value="Genomic_DNA"/>
</dbReference>
<name>A0A4S5E3V6_9MICC</name>
<dbReference type="AlphaFoldDB" id="A0A4S5E3V6"/>
<dbReference type="Proteomes" id="UP000305233">
    <property type="component" value="Unassembled WGS sequence"/>
</dbReference>
<organism evidence="2 3">
    <name type="scientific">Arthrobacter echini</name>
    <dbReference type="NCBI Taxonomy" id="1529066"/>
    <lineage>
        <taxon>Bacteria</taxon>
        <taxon>Bacillati</taxon>
        <taxon>Actinomycetota</taxon>
        <taxon>Actinomycetes</taxon>
        <taxon>Micrococcales</taxon>
        <taxon>Micrococcaceae</taxon>
        <taxon>Arthrobacter</taxon>
    </lineage>
</organism>
<comment type="similarity">
    <text evidence="1">Belongs to the phD/YefM antitoxin family.</text>
</comment>
<dbReference type="InterPro" id="IPR036165">
    <property type="entry name" value="YefM-like_sf"/>
</dbReference>
<dbReference type="OrthoDB" id="4419580at2"/>